<name>A0A8S5UQD9_9CAUD</name>
<reference evidence="1" key="1">
    <citation type="journal article" date="2021" name="Proc. Natl. Acad. Sci. U.S.A.">
        <title>A Catalog of Tens of Thousands of Viruses from Human Metagenomes Reveals Hidden Associations with Chronic Diseases.</title>
        <authorList>
            <person name="Tisza M.J."/>
            <person name="Buck C.B."/>
        </authorList>
    </citation>
    <scope>NUCLEOTIDE SEQUENCE</scope>
    <source>
        <strain evidence="1">CtfrT39</strain>
    </source>
</reference>
<proteinExistence type="predicted"/>
<dbReference type="EMBL" id="BK016120">
    <property type="protein sequence ID" value="DAF96687.1"/>
    <property type="molecule type" value="Genomic_DNA"/>
</dbReference>
<evidence type="ECO:0000313" key="1">
    <source>
        <dbReference type="EMBL" id="DAF96687.1"/>
    </source>
</evidence>
<protein>
    <submittedName>
        <fullName evidence="1">Uncharacterized protein</fullName>
    </submittedName>
</protein>
<sequence length="42" mass="4877">MILGFHDYTGCILRFTARVNKTLDGVYTSYRFAKLKYVEVVS</sequence>
<accession>A0A8S5UQD9</accession>
<organism evidence="1">
    <name type="scientific">Siphoviridae sp. ctfrT39</name>
    <dbReference type="NCBI Taxonomy" id="2825598"/>
    <lineage>
        <taxon>Viruses</taxon>
        <taxon>Duplodnaviria</taxon>
        <taxon>Heunggongvirae</taxon>
        <taxon>Uroviricota</taxon>
        <taxon>Caudoviricetes</taxon>
    </lineage>
</organism>